<feature type="compositionally biased region" description="Low complexity" evidence="1">
    <location>
        <begin position="136"/>
        <end position="149"/>
    </location>
</feature>
<evidence type="ECO:0000313" key="2">
    <source>
        <dbReference type="EMBL" id="THU89470.1"/>
    </source>
</evidence>
<accession>A0A4S8LKI8</accession>
<evidence type="ECO:0000256" key="1">
    <source>
        <dbReference type="SAM" id="MobiDB-lite"/>
    </source>
</evidence>
<feature type="region of interest" description="Disordered" evidence="1">
    <location>
        <begin position="76"/>
        <end position="169"/>
    </location>
</feature>
<feature type="compositionally biased region" description="Acidic residues" evidence="1">
    <location>
        <begin position="114"/>
        <end position="128"/>
    </location>
</feature>
<evidence type="ECO:0000313" key="3">
    <source>
        <dbReference type="Proteomes" id="UP000297245"/>
    </source>
</evidence>
<proteinExistence type="predicted"/>
<feature type="compositionally biased region" description="Low complexity" evidence="1">
    <location>
        <begin position="100"/>
        <end position="113"/>
    </location>
</feature>
<feature type="compositionally biased region" description="Polar residues" evidence="1">
    <location>
        <begin position="158"/>
        <end position="168"/>
    </location>
</feature>
<protein>
    <submittedName>
        <fullName evidence="2">Uncharacterized protein</fullName>
    </submittedName>
</protein>
<keyword evidence="3" id="KW-1185">Reference proteome</keyword>
<dbReference type="AlphaFoldDB" id="A0A4S8LKI8"/>
<sequence>MPSRCEGCQNEFTGGAFLQHIHKTLNPLCQAFGEQIENEAKPRSDRSTATLISMLLGQSARMPASEQLQMGAPMEINPQGDYFGDYNNLEADTTPDCPPSGDVYDASSSSDSDLSTEYEDGWEPDWDTGIDNSDGLYSRSPSPELSLPPDNDPITLPPINSSPPQQTLEEPYVQHYPDPEAGEPLSSQKEFLNEYHRYEKEIGRKTNIWAPFTSEIDWRVAKWAKMWGPSSSAFTELLAIDGVADRLGLSYRNTTPRGYSPRPSLRGLLSRYSAMHQGIIW</sequence>
<organism evidence="2 3">
    <name type="scientific">Dendrothele bispora (strain CBS 962.96)</name>
    <dbReference type="NCBI Taxonomy" id="1314807"/>
    <lineage>
        <taxon>Eukaryota</taxon>
        <taxon>Fungi</taxon>
        <taxon>Dikarya</taxon>
        <taxon>Basidiomycota</taxon>
        <taxon>Agaricomycotina</taxon>
        <taxon>Agaricomycetes</taxon>
        <taxon>Agaricomycetidae</taxon>
        <taxon>Agaricales</taxon>
        <taxon>Agaricales incertae sedis</taxon>
        <taxon>Dendrothele</taxon>
    </lineage>
</organism>
<gene>
    <name evidence="2" type="ORF">K435DRAFT_802718</name>
</gene>
<dbReference type="EMBL" id="ML179366">
    <property type="protein sequence ID" value="THU89470.1"/>
    <property type="molecule type" value="Genomic_DNA"/>
</dbReference>
<dbReference type="Proteomes" id="UP000297245">
    <property type="component" value="Unassembled WGS sequence"/>
</dbReference>
<reference evidence="2 3" key="1">
    <citation type="journal article" date="2019" name="Nat. Ecol. Evol.">
        <title>Megaphylogeny resolves global patterns of mushroom evolution.</title>
        <authorList>
            <person name="Varga T."/>
            <person name="Krizsan K."/>
            <person name="Foldi C."/>
            <person name="Dima B."/>
            <person name="Sanchez-Garcia M."/>
            <person name="Sanchez-Ramirez S."/>
            <person name="Szollosi G.J."/>
            <person name="Szarkandi J.G."/>
            <person name="Papp V."/>
            <person name="Albert L."/>
            <person name="Andreopoulos W."/>
            <person name="Angelini C."/>
            <person name="Antonin V."/>
            <person name="Barry K.W."/>
            <person name="Bougher N.L."/>
            <person name="Buchanan P."/>
            <person name="Buyck B."/>
            <person name="Bense V."/>
            <person name="Catcheside P."/>
            <person name="Chovatia M."/>
            <person name="Cooper J."/>
            <person name="Damon W."/>
            <person name="Desjardin D."/>
            <person name="Finy P."/>
            <person name="Geml J."/>
            <person name="Haridas S."/>
            <person name="Hughes K."/>
            <person name="Justo A."/>
            <person name="Karasinski D."/>
            <person name="Kautmanova I."/>
            <person name="Kiss B."/>
            <person name="Kocsube S."/>
            <person name="Kotiranta H."/>
            <person name="LaButti K.M."/>
            <person name="Lechner B.E."/>
            <person name="Liimatainen K."/>
            <person name="Lipzen A."/>
            <person name="Lukacs Z."/>
            <person name="Mihaltcheva S."/>
            <person name="Morgado L.N."/>
            <person name="Niskanen T."/>
            <person name="Noordeloos M.E."/>
            <person name="Ohm R.A."/>
            <person name="Ortiz-Santana B."/>
            <person name="Ovrebo C."/>
            <person name="Racz N."/>
            <person name="Riley R."/>
            <person name="Savchenko A."/>
            <person name="Shiryaev A."/>
            <person name="Soop K."/>
            <person name="Spirin V."/>
            <person name="Szebenyi C."/>
            <person name="Tomsovsky M."/>
            <person name="Tulloss R.E."/>
            <person name="Uehling J."/>
            <person name="Grigoriev I.V."/>
            <person name="Vagvolgyi C."/>
            <person name="Papp T."/>
            <person name="Martin F.M."/>
            <person name="Miettinen O."/>
            <person name="Hibbett D.S."/>
            <person name="Nagy L.G."/>
        </authorList>
    </citation>
    <scope>NUCLEOTIDE SEQUENCE [LARGE SCALE GENOMIC DNA]</scope>
    <source>
        <strain evidence="2 3">CBS 962.96</strain>
    </source>
</reference>
<name>A0A4S8LKI8_DENBC</name>
<dbReference type="OrthoDB" id="2418900at2759"/>